<dbReference type="InterPro" id="IPR040436">
    <property type="entry name" value="Disconnected-like"/>
</dbReference>
<evidence type="ECO:0000256" key="1">
    <source>
        <dbReference type="SAM" id="MobiDB-lite"/>
    </source>
</evidence>
<dbReference type="Proteomes" id="UP001162483">
    <property type="component" value="Unassembled WGS sequence"/>
</dbReference>
<reference evidence="2" key="1">
    <citation type="submission" date="2023-05" db="EMBL/GenBank/DDBJ databases">
        <authorList>
            <person name="Stuckert A."/>
        </authorList>
    </citation>
    <scope>NUCLEOTIDE SEQUENCE</scope>
</reference>
<name>A0ABN9BBD9_9NEOB</name>
<organism evidence="2 3">
    <name type="scientific">Staurois parvus</name>
    <dbReference type="NCBI Taxonomy" id="386267"/>
    <lineage>
        <taxon>Eukaryota</taxon>
        <taxon>Metazoa</taxon>
        <taxon>Chordata</taxon>
        <taxon>Craniata</taxon>
        <taxon>Vertebrata</taxon>
        <taxon>Euteleostomi</taxon>
        <taxon>Amphibia</taxon>
        <taxon>Batrachia</taxon>
        <taxon>Anura</taxon>
        <taxon>Neobatrachia</taxon>
        <taxon>Ranoidea</taxon>
        <taxon>Ranidae</taxon>
        <taxon>Staurois</taxon>
    </lineage>
</organism>
<evidence type="ECO:0000313" key="2">
    <source>
        <dbReference type="EMBL" id="CAI9544863.1"/>
    </source>
</evidence>
<keyword evidence="3" id="KW-1185">Reference proteome</keyword>
<feature type="compositionally biased region" description="Basic and acidic residues" evidence="1">
    <location>
        <begin position="95"/>
        <end position="107"/>
    </location>
</feature>
<feature type="region of interest" description="Disordered" evidence="1">
    <location>
        <begin position="76"/>
        <end position="113"/>
    </location>
</feature>
<protein>
    <submittedName>
        <fullName evidence="2">Uncharacterized protein</fullName>
    </submittedName>
</protein>
<dbReference type="EMBL" id="CATNWA010003228">
    <property type="protein sequence ID" value="CAI9544863.1"/>
    <property type="molecule type" value="Genomic_DNA"/>
</dbReference>
<accession>A0ABN9BBD9</accession>
<proteinExistence type="predicted"/>
<sequence>MQNSPYNIPFLVKEMSKDRFQDLPLKNPGQTSVIFKGMNRTGSLVYPLNKIRDSCLNSFAADSMNDSVVLDLSTTSSIKSASSSHSSWDSDGGSEEGKSMILKERNNDAFQSR</sequence>
<gene>
    <name evidence="2" type="ORF">SPARVUS_LOCUS2558087</name>
</gene>
<feature type="non-terminal residue" evidence="2">
    <location>
        <position position="113"/>
    </location>
</feature>
<evidence type="ECO:0000313" key="3">
    <source>
        <dbReference type="Proteomes" id="UP001162483"/>
    </source>
</evidence>
<dbReference type="PANTHER" id="PTHR15021:SF1">
    <property type="entry name" value="ZINC FINGER PROTEIN BASONUCLIN-1"/>
    <property type="match status" value="1"/>
</dbReference>
<feature type="compositionally biased region" description="Low complexity" evidence="1">
    <location>
        <begin position="76"/>
        <end position="91"/>
    </location>
</feature>
<comment type="caution">
    <text evidence="2">The sequence shown here is derived from an EMBL/GenBank/DDBJ whole genome shotgun (WGS) entry which is preliminary data.</text>
</comment>
<dbReference type="PANTHER" id="PTHR15021">
    <property type="entry name" value="DISCONNECTED-RELATED"/>
    <property type="match status" value="1"/>
</dbReference>